<proteinExistence type="predicted"/>
<gene>
    <name evidence="2" type="ORF">N321_08432</name>
</gene>
<sequence length="46" mass="5205">FPDVPLENFTSPSFFPSGEHKGAGEASFIYRKGKTRFNDVKVKQDK</sequence>
<dbReference type="AlphaFoldDB" id="A0A094L4A8"/>
<feature type="non-terminal residue" evidence="2">
    <location>
        <position position="1"/>
    </location>
</feature>
<keyword evidence="3" id="KW-1185">Reference proteome</keyword>
<dbReference type="EMBL" id="KL359268">
    <property type="protein sequence ID" value="KFZ64327.1"/>
    <property type="molecule type" value="Genomic_DNA"/>
</dbReference>
<dbReference type="Proteomes" id="UP000053620">
    <property type="component" value="Unassembled WGS sequence"/>
</dbReference>
<reference evidence="2 3" key="1">
    <citation type="submission" date="2014-04" db="EMBL/GenBank/DDBJ databases">
        <title>Genome evolution of avian class.</title>
        <authorList>
            <person name="Zhang G."/>
            <person name="Li C."/>
        </authorList>
    </citation>
    <scope>NUCLEOTIDE SEQUENCE [LARGE SCALE GENOMIC DNA]</scope>
    <source>
        <strain evidence="2">BGI_N321</strain>
    </source>
</reference>
<accession>A0A094L4A8</accession>
<feature type="region of interest" description="Disordered" evidence="1">
    <location>
        <begin position="1"/>
        <end position="22"/>
    </location>
</feature>
<organism evidence="2 3">
    <name type="scientific">Antrostomus carolinensis</name>
    <name type="common">Chuck-will's-widow</name>
    <name type="synonym">Caprimulgus carolinensis</name>
    <dbReference type="NCBI Taxonomy" id="279965"/>
    <lineage>
        <taxon>Eukaryota</taxon>
        <taxon>Metazoa</taxon>
        <taxon>Chordata</taxon>
        <taxon>Craniata</taxon>
        <taxon>Vertebrata</taxon>
        <taxon>Euteleostomi</taxon>
        <taxon>Archelosauria</taxon>
        <taxon>Archosauria</taxon>
        <taxon>Dinosauria</taxon>
        <taxon>Saurischia</taxon>
        <taxon>Theropoda</taxon>
        <taxon>Coelurosauria</taxon>
        <taxon>Aves</taxon>
        <taxon>Neognathae</taxon>
        <taxon>Neoaves</taxon>
        <taxon>Strisores</taxon>
        <taxon>Caprimulgiformes</taxon>
        <taxon>Caprimulgidae</taxon>
        <taxon>Antrostomus</taxon>
    </lineage>
</organism>
<name>A0A094L4A8_ANTCR</name>
<protein>
    <submittedName>
        <fullName evidence="2">Uncharacterized protein</fullName>
    </submittedName>
</protein>
<feature type="non-terminal residue" evidence="2">
    <location>
        <position position="46"/>
    </location>
</feature>
<evidence type="ECO:0000313" key="3">
    <source>
        <dbReference type="Proteomes" id="UP000053620"/>
    </source>
</evidence>
<evidence type="ECO:0000256" key="1">
    <source>
        <dbReference type="SAM" id="MobiDB-lite"/>
    </source>
</evidence>
<evidence type="ECO:0000313" key="2">
    <source>
        <dbReference type="EMBL" id="KFZ64327.1"/>
    </source>
</evidence>